<protein>
    <submittedName>
        <fullName evidence="1">Uncharacterized protein</fullName>
    </submittedName>
</protein>
<reference evidence="1" key="1">
    <citation type="journal article" date="2012" name="PLoS ONE">
        <title>Gene sets for utilization of primary and secondary nutrition supplies in the distal gut of endangered iberian lynx.</title>
        <authorList>
            <person name="Alcaide M."/>
            <person name="Messina E."/>
            <person name="Richter M."/>
            <person name="Bargiela R."/>
            <person name="Peplies J."/>
            <person name="Huws S.A."/>
            <person name="Newbold C.J."/>
            <person name="Golyshin P.N."/>
            <person name="Simon M.A."/>
            <person name="Lopez G."/>
            <person name="Yakimov M.M."/>
            <person name="Ferrer M."/>
        </authorList>
    </citation>
    <scope>NUCLEOTIDE SEQUENCE</scope>
</reference>
<organism evidence="1">
    <name type="scientific">gut metagenome</name>
    <dbReference type="NCBI Taxonomy" id="749906"/>
    <lineage>
        <taxon>unclassified sequences</taxon>
        <taxon>metagenomes</taxon>
        <taxon>organismal metagenomes</taxon>
    </lineage>
</organism>
<dbReference type="EMBL" id="AMCI01008846">
    <property type="protein sequence ID" value="EJW90430.1"/>
    <property type="molecule type" value="Genomic_DNA"/>
</dbReference>
<comment type="caution">
    <text evidence="1">The sequence shown here is derived from an EMBL/GenBank/DDBJ whole genome shotgun (WGS) entry which is preliminary data.</text>
</comment>
<dbReference type="AlphaFoldDB" id="J9BS75"/>
<accession>J9BS75</accession>
<gene>
    <name evidence="1" type="ORF">EVA_21463</name>
</gene>
<sequence>MASACRPEKTCVFSLRQRLTFTRRGQGLFATFVVPCKRTGMLHTTCTKTKAVC</sequence>
<name>J9BS75_9ZZZZ</name>
<proteinExistence type="predicted"/>
<evidence type="ECO:0000313" key="1">
    <source>
        <dbReference type="EMBL" id="EJW90430.1"/>
    </source>
</evidence>